<dbReference type="Proteomes" id="UP000285478">
    <property type="component" value="Chromosome"/>
</dbReference>
<evidence type="ECO:0000256" key="3">
    <source>
        <dbReference type="ARBA" id="ARBA00022763"/>
    </source>
</evidence>
<evidence type="ECO:0000256" key="2">
    <source>
        <dbReference type="ARBA" id="ARBA00022759"/>
    </source>
</evidence>
<comment type="function">
    <text evidence="6">May nick specific sequences that contain T:G mispairs resulting from m5C-deamination.</text>
</comment>
<dbReference type="InterPro" id="IPR004603">
    <property type="entry name" value="DNA_mismatch_endonuc_vsr"/>
</dbReference>
<dbReference type="EC" id="3.1.-.-" evidence="6"/>
<dbReference type="CDD" id="cd00221">
    <property type="entry name" value="Vsr"/>
    <property type="match status" value="1"/>
</dbReference>
<comment type="similarity">
    <text evidence="6">Belongs to the vsr family.</text>
</comment>
<dbReference type="Gene3D" id="3.40.960.10">
    <property type="entry name" value="VSR Endonuclease"/>
    <property type="match status" value="1"/>
</dbReference>
<dbReference type="Pfam" id="PF03852">
    <property type="entry name" value="Vsr"/>
    <property type="match status" value="1"/>
</dbReference>
<dbReference type="InterPro" id="IPR011335">
    <property type="entry name" value="Restrct_endonuc-II-like"/>
</dbReference>
<sequence length="138" mass="16402">MVDSLTAEKRSWNMSRISNKDTKPELIVRKLLHKNGYRFRLHRKDLPGKPDLVLPKYKTVIFVHGCFWHMHEGCKDAGIPKTRTEFWKKKLEENVKRDKKNIQLLKKLGWNVIIVWECETHNSEVQLLARLGKELTRN</sequence>
<dbReference type="SUPFAM" id="SSF52980">
    <property type="entry name" value="Restriction endonuclease-like"/>
    <property type="match status" value="1"/>
</dbReference>
<evidence type="ECO:0000313" key="7">
    <source>
        <dbReference type="EMBL" id="QAB15193.1"/>
    </source>
</evidence>
<dbReference type="PIRSF" id="PIRSF018267">
    <property type="entry name" value="VSR_endonuc"/>
    <property type="match status" value="1"/>
</dbReference>
<evidence type="ECO:0000256" key="6">
    <source>
        <dbReference type="PIRNR" id="PIRNR018267"/>
    </source>
</evidence>
<dbReference type="AlphaFoldDB" id="A0A410H2P0"/>
<protein>
    <recommendedName>
        <fullName evidence="6">Very short patch repair endonuclease</fullName>
        <ecNumber evidence="6">3.1.-.-</ecNumber>
    </recommendedName>
</protein>
<evidence type="ECO:0000313" key="8">
    <source>
        <dbReference type="Proteomes" id="UP000285478"/>
    </source>
</evidence>
<dbReference type="KEGG" id="htr:EPV75_05685"/>
<proteinExistence type="inferred from homology"/>
<dbReference type="REBASE" id="295260">
    <property type="entry name" value="V.HthJR2ORF5675P"/>
</dbReference>
<keyword evidence="4 6" id="KW-0378">Hydrolase</keyword>
<evidence type="ECO:0000256" key="5">
    <source>
        <dbReference type="ARBA" id="ARBA00023204"/>
    </source>
</evidence>
<keyword evidence="3 6" id="KW-0227">DNA damage</keyword>
<accession>A0A410H2P0</accession>
<dbReference type="RefSeq" id="WP_128384750.1">
    <property type="nucleotide sequence ID" value="NZ_CP035033.1"/>
</dbReference>
<evidence type="ECO:0000256" key="4">
    <source>
        <dbReference type="ARBA" id="ARBA00022801"/>
    </source>
</evidence>
<keyword evidence="2 6" id="KW-0255">Endonuclease</keyword>
<dbReference type="EMBL" id="CP035033">
    <property type="protein sequence ID" value="QAB15193.1"/>
    <property type="molecule type" value="Genomic_DNA"/>
</dbReference>
<dbReference type="NCBIfam" id="TIGR00632">
    <property type="entry name" value="vsr"/>
    <property type="match status" value="1"/>
</dbReference>
<reference evidence="7 8" key="1">
    <citation type="journal article" date="2018" name="Environ. Microbiol.">
        <title>Genomes of ubiquitous marine and hypersaline Hydrogenovibrio, Thiomicrorhabdus and Thiomicrospira spp. encode a diversity of mechanisms to sustain chemolithoautotrophy in heterogeneous environments.</title>
        <authorList>
            <person name="Scott K.M."/>
            <person name="Williams J."/>
            <person name="Porter C.M.B."/>
            <person name="Russel S."/>
            <person name="Harmer T.L."/>
            <person name="Paul J.H."/>
            <person name="Antonen K.M."/>
            <person name="Bridges M.K."/>
            <person name="Camper G.J."/>
            <person name="Campla C.K."/>
            <person name="Casella L.G."/>
            <person name="Chase E."/>
            <person name="Conrad J.W."/>
            <person name="Cruz M.C."/>
            <person name="Dunlap D.S."/>
            <person name="Duran L."/>
            <person name="Fahsbender E.M."/>
            <person name="Goldsmith D.B."/>
            <person name="Keeley R.F."/>
            <person name="Kondoff M.R."/>
            <person name="Kussy B.I."/>
            <person name="Lane M.K."/>
            <person name="Lawler S."/>
            <person name="Leigh B.A."/>
            <person name="Lewis C."/>
            <person name="Lostal L.M."/>
            <person name="Marking D."/>
            <person name="Mancera P.A."/>
            <person name="McClenthan E.C."/>
            <person name="McIntyre E.A."/>
            <person name="Mine J.A."/>
            <person name="Modi S."/>
            <person name="Moore B.D."/>
            <person name="Morgan W.A."/>
            <person name="Nelson K.M."/>
            <person name="Nguyen K.N."/>
            <person name="Ogburn N."/>
            <person name="Parrino D.G."/>
            <person name="Pedapudi A.D."/>
            <person name="Pelham R.P."/>
            <person name="Preece A.M."/>
            <person name="Rampersad E.A."/>
            <person name="Richardson J.C."/>
            <person name="Rodgers C.M."/>
            <person name="Schaffer B.L."/>
            <person name="Sheridan N.E."/>
            <person name="Solone M.R."/>
            <person name="Staley Z.R."/>
            <person name="Tabuchi M."/>
            <person name="Waide R.J."/>
            <person name="Wanjugi P.W."/>
            <person name="Young S."/>
            <person name="Clum A."/>
            <person name="Daum C."/>
            <person name="Huntemann M."/>
            <person name="Ivanova N."/>
            <person name="Kyrpides N."/>
            <person name="Mikhailova N."/>
            <person name="Palaniappan K."/>
            <person name="Pillay M."/>
            <person name="Reddy T.B.K."/>
            <person name="Shapiro N."/>
            <person name="Stamatis D."/>
            <person name="Varghese N."/>
            <person name="Woyke T."/>
            <person name="Boden R."/>
            <person name="Freyermuth S.K."/>
            <person name="Kerfeld C.A."/>
        </authorList>
    </citation>
    <scope>NUCLEOTIDE SEQUENCE [LARGE SCALE GENOMIC DNA]</scope>
    <source>
        <strain evidence="7 8">JR-2</strain>
    </source>
</reference>
<evidence type="ECO:0000256" key="1">
    <source>
        <dbReference type="ARBA" id="ARBA00022722"/>
    </source>
</evidence>
<keyword evidence="1 6" id="KW-0540">Nuclease</keyword>
<keyword evidence="5 6" id="KW-0234">DNA repair</keyword>
<dbReference type="GO" id="GO:0004519">
    <property type="term" value="F:endonuclease activity"/>
    <property type="evidence" value="ECO:0007669"/>
    <property type="project" value="UniProtKB-KW"/>
</dbReference>
<gene>
    <name evidence="7" type="primary">vsr</name>
    <name evidence="7" type="ORF">EPV75_05685</name>
</gene>
<organism evidence="7 8">
    <name type="scientific">Hydrogenovibrio thermophilus</name>
    <dbReference type="NCBI Taxonomy" id="265883"/>
    <lineage>
        <taxon>Bacteria</taxon>
        <taxon>Pseudomonadati</taxon>
        <taxon>Pseudomonadota</taxon>
        <taxon>Gammaproteobacteria</taxon>
        <taxon>Thiotrichales</taxon>
        <taxon>Piscirickettsiaceae</taxon>
        <taxon>Hydrogenovibrio</taxon>
    </lineage>
</organism>
<name>A0A410H2P0_9GAMM</name>
<dbReference type="GO" id="GO:0006298">
    <property type="term" value="P:mismatch repair"/>
    <property type="evidence" value="ECO:0007669"/>
    <property type="project" value="UniProtKB-UniRule"/>
</dbReference>
<keyword evidence="8" id="KW-1185">Reference proteome</keyword>
<dbReference type="GO" id="GO:0016787">
    <property type="term" value="F:hydrolase activity"/>
    <property type="evidence" value="ECO:0007669"/>
    <property type="project" value="UniProtKB-KW"/>
</dbReference>